<dbReference type="GO" id="GO:0110001">
    <property type="term" value="C:toxin-antitoxin complex"/>
    <property type="evidence" value="ECO:0007669"/>
    <property type="project" value="InterPro"/>
</dbReference>
<dbReference type="Pfam" id="PF01934">
    <property type="entry name" value="HepT-like"/>
    <property type="match status" value="1"/>
</dbReference>
<keyword evidence="3" id="KW-0540">Nuclease</keyword>
<dbReference type="GO" id="GO:0016787">
    <property type="term" value="F:hydrolase activity"/>
    <property type="evidence" value="ECO:0007669"/>
    <property type="project" value="UniProtKB-KW"/>
</dbReference>
<comment type="similarity">
    <text evidence="6">Belongs to the HepT RNase toxin family.</text>
</comment>
<protein>
    <submittedName>
        <fullName evidence="7">DUF86 domain-containing protein</fullName>
    </submittedName>
</protein>
<evidence type="ECO:0000256" key="6">
    <source>
        <dbReference type="ARBA" id="ARBA00024207"/>
    </source>
</evidence>
<keyword evidence="4" id="KW-0547">Nucleotide-binding</keyword>
<evidence type="ECO:0000256" key="4">
    <source>
        <dbReference type="ARBA" id="ARBA00022741"/>
    </source>
</evidence>
<dbReference type="InterPro" id="IPR051813">
    <property type="entry name" value="HepT_RNase_toxin"/>
</dbReference>
<dbReference type="InterPro" id="IPR037038">
    <property type="entry name" value="HepT-like_sf"/>
</dbReference>
<evidence type="ECO:0000256" key="3">
    <source>
        <dbReference type="ARBA" id="ARBA00022722"/>
    </source>
</evidence>
<dbReference type="Gene3D" id="1.20.120.580">
    <property type="entry name" value="bsu32300-like"/>
    <property type="match status" value="1"/>
</dbReference>
<evidence type="ECO:0000313" key="7">
    <source>
        <dbReference type="EMBL" id="HGU31796.1"/>
    </source>
</evidence>
<accession>A0A7C4RQX2</accession>
<keyword evidence="1" id="KW-0597">Phosphoprotein</keyword>
<dbReference type="EMBL" id="DSUH01000066">
    <property type="protein sequence ID" value="HGU31796.1"/>
    <property type="molecule type" value="Genomic_DNA"/>
</dbReference>
<proteinExistence type="inferred from homology"/>
<dbReference type="PANTHER" id="PTHR34139">
    <property type="entry name" value="UPF0331 PROTEIN MJ0127"/>
    <property type="match status" value="1"/>
</dbReference>
<evidence type="ECO:0000256" key="2">
    <source>
        <dbReference type="ARBA" id="ARBA00022649"/>
    </source>
</evidence>
<dbReference type="GO" id="GO:0004540">
    <property type="term" value="F:RNA nuclease activity"/>
    <property type="evidence" value="ECO:0007669"/>
    <property type="project" value="InterPro"/>
</dbReference>
<comment type="caution">
    <text evidence="7">The sequence shown here is derived from an EMBL/GenBank/DDBJ whole genome shotgun (WGS) entry which is preliminary data.</text>
</comment>
<sequence>MGRDKATLLDIVKAAQSILTFTLGLRKEQFLEDFKTQSAVLYQLIVIGEAVKRLSSELRRHHPEIPWAPMAGMRDHLIHGYDVVDWEEVWRTATRDVPDLLHKLEVFLPQKGSERE</sequence>
<gene>
    <name evidence="7" type="ORF">ENS29_02950</name>
</gene>
<reference evidence="7" key="1">
    <citation type="journal article" date="2020" name="mSystems">
        <title>Genome- and Community-Level Interaction Insights into Carbon Utilization and Element Cycling Functions of Hydrothermarchaeota in Hydrothermal Sediment.</title>
        <authorList>
            <person name="Zhou Z."/>
            <person name="Liu Y."/>
            <person name="Xu W."/>
            <person name="Pan J."/>
            <person name="Luo Z.H."/>
            <person name="Li M."/>
        </authorList>
    </citation>
    <scope>NUCLEOTIDE SEQUENCE [LARGE SCALE GENOMIC DNA]</scope>
    <source>
        <strain evidence="7">SpSt-477</strain>
    </source>
</reference>
<keyword evidence="2" id="KW-1277">Toxin-antitoxin system</keyword>
<dbReference type="PANTHER" id="PTHR34139:SF1">
    <property type="entry name" value="RNASE MJ1380-RELATED"/>
    <property type="match status" value="1"/>
</dbReference>
<name>A0A7C4RQX2_9BACT</name>
<dbReference type="InterPro" id="IPR008201">
    <property type="entry name" value="HepT-like"/>
</dbReference>
<evidence type="ECO:0000256" key="1">
    <source>
        <dbReference type="ARBA" id="ARBA00022553"/>
    </source>
</evidence>
<organism evidence="7">
    <name type="scientific">Desulfatirhabdium butyrativorans</name>
    <dbReference type="NCBI Taxonomy" id="340467"/>
    <lineage>
        <taxon>Bacteria</taxon>
        <taxon>Pseudomonadati</taxon>
        <taxon>Thermodesulfobacteriota</taxon>
        <taxon>Desulfobacteria</taxon>
        <taxon>Desulfobacterales</taxon>
        <taxon>Desulfatirhabdiaceae</taxon>
        <taxon>Desulfatirhabdium</taxon>
    </lineage>
</organism>
<dbReference type="GO" id="GO:0000166">
    <property type="term" value="F:nucleotide binding"/>
    <property type="evidence" value="ECO:0007669"/>
    <property type="project" value="UniProtKB-KW"/>
</dbReference>
<keyword evidence="5" id="KW-0378">Hydrolase</keyword>
<dbReference type="AlphaFoldDB" id="A0A7C4RQX2"/>
<evidence type="ECO:0000256" key="5">
    <source>
        <dbReference type="ARBA" id="ARBA00022801"/>
    </source>
</evidence>